<gene>
    <name evidence="1" type="ORF">A2870_00090</name>
</gene>
<dbReference type="Proteomes" id="UP000179102">
    <property type="component" value="Unassembled WGS sequence"/>
</dbReference>
<evidence type="ECO:0000313" key="2">
    <source>
        <dbReference type="Proteomes" id="UP000179102"/>
    </source>
</evidence>
<organism evidence="1 2">
    <name type="scientific">Candidatus Curtissbacteria bacterium RIFCSPHIGHO2_01_FULL_41_11</name>
    <dbReference type="NCBI Taxonomy" id="1797711"/>
    <lineage>
        <taxon>Bacteria</taxon>
        <taxon>Candidatus Curtissiibacteriota</taxon>
    </lineage>
</organism>
<protein>
    <submittedName>
        <fullName evidence="1">Uncharacterized protein</fullName>
    </submittedName>
</protein>
<dbReference type="AlphaFoldDB" id="A0A1F5G347"/>
<dbReference type="EMBL" id="MFAZ01000044">
    <property type="protein sequence ID" value="OGD86306.1"/>
    <property type="molecule type" value="Genomic_DNA"/>
</dbReference>
<proteinExistence type="predicted"/>
<evidence type="ECO:0000313" key="1">
    <source>
        <dbReference type="EMBL" id="OGD86306.1"/>
    </source>
</evidence>
<name>A0A1F5G347_9BACT</name>
<accession>A0A1F5G347</accession>
<reference evidence="1 2" key="1">
    <citation type="journal article" date="2016" name="Nat. Commun.">
        <title>Thousands of microbial genomes shed light on interconnected biogeochemical processes in an aquifer system.</title>
        <authorList>
            <person name="Anantharaman K."/>
            <person name="Brown C.T."/>
            <person name="Hug L.A."/>
            <person name="Sharon I."/>
            <person name="Castelle C.J."/>
            <person name="Probst A.J."/>
            <person name="Thomas B.C."/>
            <person name="Singh A."/>
            <person name="Wilkins M.J."/>
            <person name="Karaoz U."/>
            <person name="Brodie E.L."/>
            <person name="Williams K.H."/>
            <person name="Hubbard S.S."/>
            <person name="Banfield J.F."/>
        </authorList>
    </citation>
    <scope>NUCLEOTIDE SEQUENCE [LARGE SCALE GENOMIC DNA]</scope>
</reference>
<comment type="caution">
    <text evidence="1">The sequence shown here is derived from an EMBL/GenBank/DDBJ whole genome shotgun (WGS) entry which is preliminary data.</text>
</comment>
<sequence length="140" mass="15958">MEHLWVNSDSEQCLARWQSLADDKSQPITLEDLFKAALDVHQVTKWQFSNNGHRPIQDYPALSTIGYEEEPGRQRAILLDTRQGNGSDILLIRELDNEGCYETVQLNINIGVESRVRLSQEQKRELLLAIIASKPLLTNS</sequence>